<evidence type="ECO:0000256" key="1">
    <source>
        <dbReference type="ARBA" id="ARBA00004613"/>
    </source>
</evidence>
<evidence type="ECO:0000256" key="3">
    <source>
        <dbReference type="ARBA" id="ARBA00022525"/>
    </source>
</evidence>
<reference evidence="7" key="1">
    <citation type="journal article" date="2009" name="Mol. Biochem. Parasitol.">
        <title>Molecular cloning, functional characterization and localization of an annexin from a fish gill fluke Microcotyle sebastis (Platyhelminthes: Monogenea).</title>
        <authorList>
            <person name="Choi S.H."/>
            <person name="Kwon S.R."/>
            <person name="Lee E.H."/>
            <person name="Kim K.H."/>
        </authorList>
    </citation>
    <scope>NUCLEOTIDE SEQUENCE</scope>
</reference>
<dbReference type="Pfam" id="PF00191">
    <property type="entry name" value="Annexin"/>
    <property type="match status" value="4"/>
</dbReference>
<dbReference type="EMBL" id="EU719209">
    <property type="protein sequence ID" value="ACD93001.1"/>
    <property type="molecule type" value="mRNA"/>
</dbReference>
<dbReference type="PROSITE" id="PS00223">
    <property type="entry name" value="ANNEXIN_1"/>
    <property type="match status" value="1"/>
</dbReference>
<dbReference type="PRINTS" id="PR00196">
    <property type="entry name" value="ANNEXIN"/>
</dbReference>
<dbReference type="InterPro" id="IPR018252">
    <property type="entry name" value="Annexin_repeat_CS"/>
</dbReference>
<protein>
    <recommendedName>
        <fullName evidence="6">Annexin</fullName>
    </recommendedName>
</protein>
<dbReference type="AlphaFoldDB" id="B3GQS3"/>
<dbReference type="PANTHER" id="PTHR10502:SF102">
    <property type="entry name" value="ANNEXIN B11"/>
    <property type="match status" value="1"/>
</dbReference>
<evidence type="ECO:0000313" key="7">
    <source>
        <dbReference type="EMBL" id="ACD93001.1"/>
    </source>
</evidence>
<evidence type="ECO:0000256" key="6">
    <source>
        <dbReference type="RuleBase" id="RU003540"/>
    </source>
</evidence>
<keyword evidence="4 6" id="KW-0677">Repeat</keyword>
<comment type="domain">
    <text evidence="6">A pair of annexin repeats may form one binding site for calcium and phospholipid.</text>
</comment>
<dbReference type="InterPro" id="IPR037104">
    <property type="entry name" value="Annexin_sf"/>
</dbReference>
<comment type="similarity">
    <text evidence="2 6">Belongs to the annexin family.</text>
</comment>
<keyword evidence="6" id="KW-0106">Calcium</keyword>
<comment type="subcellular location">
    <subcellularLocation>
        <location evidence="1">Secreted</location>
    </subcellularLocation>
</comment>
<dbReference type="GO" id="GO:0005544">
    <property type="term" value="F:calcium-dependent phospholipid binding"/>
    <property type="evidence" value="ECO:0007669"/>
    <property type="project" value="UniProtKB-KW"/>
</dbReference>
<dbReference type="InterPro" id="IPR018502">
    <property type="entry name" value="Annexin_repeat"/>
</dbReference>
<dbReference type="FunFam" id="1.10.220.10:FF:000005">
    <property type="entry name" value="Annexin"/>
    <property type="match status" value="1"/>
</dbReference>
<accession>B3GQS3</accession>
<dbReference type="GO" id="GO:0005576">
    <property type="term" value="C:extracellular region"/>
    <property type="evidence" value="ECO:0007669"/>
    <property type="project" value="UniProtKB-SubCell"/>
</dbReference>
<evidence type="ECO:0000256" key="2">
    <source>
        <dbReference type="ARBA" id="ARBA00007831"/>
    </source>
</evidence>
<dbReference type="GO" id="GO:0005886">
    <property type="term" value="C:plasma membrane"/>
    <property type="evidence" value="ECO:0007669"/>
    <property type="project" value="TreeGrafter"/>
</dbReference>
<name>B3GQS3_MICSE</name>
<sequence>MSRPGFSVFHMQQVGLNCFYEPSITAVQNFSASADAQKLKDAMKGFGTDEKTLIEVLGKRVSFQREEIADAYLRDHRKPLLDEVKSETSGDFRETLVKLVRDLLFVEAQGMHKAMKGIGTSERRLNQILMGKNNADLERLSEYYQLVLGDHKEDANRTLIGDVNSETSGQYRHALCYMLDYKRDEYAGDSMRTAIDRGGASVIDERLVQDDARIVYECLTSRDKNLDPVCQILFTRSYIHVEALCKEFAMAYNLALYDVCDAELSSDFRNLVLDLLEYCEERSLYFARLIRSTMAGLGTKDDDLMRLIITRSEIDLASIMAAYESTYRKTMIDDIKGDTSGDYQRLLLALCGC</sequence>
<dbReference type="GO" id="GO:0012506">
    <property type="term" value="C:vesicle membrane"/>
    <property type="evidence" value="ECO:0007669"/>
    <property type="project" value="TreeGrafter"/>
</dbReference>
<dbReference type="GO" id="GO:0001786">
    <property type="term" value="F:phosphatidylserine binding"/>
    <property type="evidence" value="ECO:0007669"/>
    <property type="project" value="TreeGrafter"/>
</dbReference>
<keyword evidence="5 6" id="KW-0041">Annexin</keyword>
<dbReference type="FunFam" id="1.10.220.10:FF:000001">
    <property type="entry name" value="Annexin"/>
    <property type="match status" value="1"/>
</dbReference>
<organism evidence="7">
    <name type="scientific">Microcotyle sebastis</name>
    <name type="common">Parasitic monogenean flatworm</name>
    <dbReference type="NCBI Taxonomy" id="116890"/>
    <lineage>
        <taxon>Eukaryota</taxon>
        <taxon>Metazoa</taxon>
        <taxon>Spiralia</taxon>
        <taxon>Lophotrochozoa</taxon>
        <taxon>Platyhelminthes</taxon>
        <taxon>Monogenea</taxon>
        <taxon>Polyopisthocotylea</taxon>
        <taxon>Mazocraeidea</taxon>
        <taxon>Microcotylidae</taxon>
        <taxon>Microcotyle</taxon>
    </lineage>
</organism>
<dbReference type="GO" id="GO:0005634">
    <property type="term" value="C:nucleus"/>
    <property type="evidence" value="ECO:0007669"/>
    <property type="project" value="TreeGrafter"/>
</dbReference>
<keyword evidence="6" id="KW-0111">Calcium/phospholipid-binding</keyword>
<dbReference type="SMART" id="SM00335">
    <property type="entry name" value="ANX"/>
    <property type="match status" value="4"/>
</dbReference>
<proteinExistence type="evidence at transcript level"/>
<dbReference type="InterPro" id="IPR001464">
    <property type="entry name" value="Annexin"/>
</dbReference>
<dbReference type="Gene3D" id="1.10.220.10">
    <property type="entry name" value="Annexin"/>
    <property type="match status" value="4"/>
</dbReference>
<dbReference type="GO" id="GO:0005737">
    <property type="term" value="C:cytoplasm"/>
    <property type="evidence" value="ECO:0007669"/>
    <property type="project" value="TreeGrafter"/>
</dbReference>
<evidence type="ECO:0000256" key="5">
    <source>
        <dbReference type="ARBA" id="ARBA00023216"/>
    </source>
</evidence>
<evidence type="ECO:0000256" key="4">
    <source>
        <dbReference type="ARBA" id="ARBA00022737"/>
    </source>
</evidence>
<dbReference type="GO" id="GO:0005509">
    <property type="term" value="F:calcium ion binding"/>
    <property type="evidence" value="ECO:0007669"/>
    <property type="project" value="InterPro"/>
</dbReference>
<dbReference type="PROSITE" id="PS51897">
    <property type="entry name" value="ANNEXIN_2"/>
    <property type="match status" value="3"/>
</dbReference>
<dbReference type="SUPFAM" id="SSF47874">
    <property type="entry name" value="Annexin"/>
    <property type="match status" value="1"/>
</dbReference>
<keyword evidence="3" id="KW-0964">Secreted</keyword>
<dbReference type="PANTHER" id="PTHR10502">
    <property type="entry name" value="ANNEXIN"/>
    <property type="match status" value="1"/>
</dbReference>